<reference evidence="4" key="1">
    <citation type="submission" date="2021-01" db="EMBL/GenBank/DDBJ databases">
        <authorList>
            <person name="Kaushik A."/>
        </authorList>
    </citation>
    <scope>NUCLEOTIDE SEQUENCE</scope>
    <source>
        <strain evidence="4">AG1-1C</strain>
    </source>
</reference>
<evidence type="ECO:0000259" key="3">
    <source>
        <dbReference type="Pfam" id="PF01926"/>
    </source>
</evidence>
<dbReference type="Gene3D" id="3.40.50.300">
    <property type="entry name" value="P-loop containing nucleotide triphosphate hydrolases"/>
    <property type="match status" value="1"/>
</dbReference>
<organism evidence="4 5">
    <name type="scientific">Rhizoctonia solani</name>
    <dbReference type="NCBI Taxonomy" id="456999"/>
    <lineage>
        <taxon>Eukaryota</taxon>
        <taxon>Fungi</taxon>
        <taxon>Dikarya</taxon>
        <taxon>Basidiomycota</taxon>
        <taxon>Agaricomycotina</taxon>
        <taxon>Agaricomycetes</taxon>
        <taxon>Cantharellales</taxon>
        <taxon>Ceratobasidiaceae</taxon>
        <taxon>Rhizoctonia</taxon>
    </lineage>
</organism>
<comment type="caution">
    <text evidence="4">The sequence shown here is derived from an EMBL/GenBank/DDBJ whole genome shotgun (WGS) entry which is preliminary data.</text>
</comment>
<proteinExistence type="predicted"/>
<dbReference type="GO" id="GO:0005525">
    <property type="term" value="F:GTP binding"/>
    <property type="evidence" value="ECO:0007669"/>
    <property type="project" value="InterPro"/>
</dbReference>
<dbReference type="InterPro" id="IPR027417">
    <property type="entry name" value="P-loop_NTPase"/>
</dbReference>
<evidence type="ECO:0000313" key="5">
    <source>
        <dbReference type="Proteomes" id="UP000663846"/>
    </source>
</evidence>
<feature type="domain" description="G" evidence="3">
    <location>
        <begin position="45"/>
        <end position="118"/>
    </location>
</feature>
<dbReference type="EMBL" id="CAJMWS010000342">
    <property type="protein sequence ID" value="CAE6435885.1"/>
    <property type="molecule type" value="Genomic_DNA"/>
</dbReference>
<feature type="region of interest" description="Disordered" evidence="2">
    <location>
        <begin position="1"/>
        <end position="36"/>
    </location>
</feature>
<feature type="coiled-coil region" evidence="1">
    <location>
        <begin position="276"/>
        <end position="317"/>
    </location>
</feature>
<dbReference type="Pfam" id="PF01926">
    <property type="entry name" value="MMR_HSR1"/>
    <property type="match status" value="1"/>
</dbReference>
<gene>
    <name evidence="4" type="ORF">RDB_LOCUS120603</name>
</gene>
<evidence type="ECO:0000313" key="4">
    <source>
        <dbReference type="EMBL" id="CAE6435885.1"/>
    </source>
</evidence>
<evidence type="ECO:0000256" key="1">
    <source>
        <dbReference type="SAM" id="Coils"/>
    </source>
</evidence>
<dbReference type="Proteomes" id="UP000663846">
    <property type="component" value="Unassembled WGS sequence"/>
</dbReference>
<keyword evidence="1" id="KW-0175">Coiled coil</keyword>
<accession>A0A8H3AP16</accession>
<dbReference type="AlphaFoldDB" id="A0A8H3AP16"/>
<name>A0A8H3AP16_9AGAM</name>
<dbReference type="CDD" id="cd00882">
    <property type="entry name" value="Ras_like_GTPase"/>
    <property type="match status" value="1"/>
</dbReference>
<dbReference type="InterPro" id="IPR006073">
    <property type="entry name" value="GTP-bd"/>
</dbReference>
<sequence>MYADQIESAGADASIDEPERPPTPDRYPSSPNRERTYRTLPVTTIMLLGPSGSGKSSLFNMAIDEDLQQISRGTRPCTTKFRTSHSFNINERPFRLVDSPGFHTNSQSDSEVMSKLVAHLTKPRGINGKATRLSGILYLHPQGKATKDAHLKQTIEALQRLVGDPWLSFITIAAIGNEPNTDLTDTIAQLQASTSPFHSLHSRGAKIMPLSLELPKVQEILLEFDPIPPSQPRLFQKVKSNHGHFDGLDAFIEEIIGYHRKESTGKTIRPRTRISYEESEASRQQLQLTLDETEIELKSLRSQLEQTQLEYSSLRSELQLNDNTEQSKLVQSLNDLNRAIDDFGRSVAAYLVDDYKTGRLDTEDPTTLDALDFAGLQRQFGHQAGKSSLVASFKGDGLPIEDFIDLALRGFICQKLCKNVFDPFHPTLPLGAEPDFMDSLYEEVRRQASPIVATKWRASSFLALSKGNRFNQPMIENQVESLLAGDIQQLVNNLFGHIDTVTLVESQRAQLQNIVTSAWDLNHVMKGEVVTLGDFRPLCVENGTPFDPKTMSEFEPDKRRKPGDVAIYTVRLGLALSYSKGVEQDARPAIICPATVVTSTIFD</sequence>
<evidence type="ECO:0000256" key="2">
    <source>
        <dbReference type="SAM" id="MobiDB-lite"/>
    </source>
</evidence>
<protein>
    <recommendedName>
        <fullName evidence="3">G domain-containing protein</fullName>
    </recommendedName>
</protein>
<dbReference type="SUPFAM" id="SSF52540">
    <property type="entry name" value="P-loop containing nucleoside triphosphate hydrolases"/>
    <property type="match status" value="1"/>
</dbReference>